<keyword evidence="1" id="KW-1133">Transmembrane helix</keyword>
<dbReference type="PANTHER" id="PTHR34219">
    <property type="entry name" value="IRON-REGULATED INNER MEMBRANE PROTEIN-RELATED"/>
    <property type="match status" value="1"/>
</dbReference>
<feature type="transmembrane region" description="Helical" evidence="1">
    <location>
        <begin position="204"/>
        <end position="224"/>
    </location>
</feature>
<protein>
    <submittedName>
        <fullName evidence="2">PepSY domain-containing protein</fullName>
    </submittedName>
</protein>
<reference evidence="2" key="1">
    <citation type="journal article" date="2020" name="mSystems">
        <title>Genome- and Community-Level Interaction Insights into Carbon Utilization and Element Cycling Functions of Hydrothermarchaeota in Hydrothermal Sediment.</title>
        <authorList>
            <person name="Zhou Z."/>
            <person name="Liu Y."/>
            <person name="Xu W."/>
            <person name="Pan J."/>
            <person name="Luo Z.H."/>
            <person name="Li M."/>
        </authorList>
    </citation>
    <scope>NUCLEOTIDE SEQUENCE [LARGE SCALE GENOMIC DNA]</scope>
    <source>
        <strain evidence="2">HyVt-380</strain>
    </source>
</reference>
<dbReference type="EMBL" id="DRHY01000136">
    <property type="protein sequence ID" value="HEC73949.1"/>
    <property type="molecule type" value="Genomic_DNA"/>
</dbReference>
<evidence type="ECO:0000256" key="1">
    <source>
        <dbReference type="SAM" id="Phobius"/>
    </source>
</evidence>
<organism evidence="2">
    <name type="scientific">Methylophaga aminisulfidivorans</name>
    <dbReference type="NCBI Taxonomy" id="230105"/>
    <lineage>
        <taxon>Bacteria</taxon>
        <taxon>Pseudomonadati</taxon>
        <taxon>Pseudomonadota</taxon>
        <taxon>Gammaproteobacteria</taxon>
        <taxon>Thiotrichales</taxon>
        <taxon>Piscirickettsiaceae</taxon>
        <taxon>Methylophaga</taxon>
    </lineage>
</organism>
<keyword evidence="1" id="KW-0812">Transmembrane</keyword>
<evidence type="ECO:0000313" key="2">
    <source>
        <dbReference type="EMBL" id="HEC73949.1"/>
    </source>
</evidence>
<dbReference type="AlphaFoldDB" id="A0A7C1ZTP7"/>
<proteinExistence type="predicted"/>
<accession>A0A7C1ZTP7</accession>
<name>A0A7C1ZTP7_9GAMM</name>
<dbReference type="InterPro" id="IPR005625">
    <property type="entry name" value="PepSY-ass_TM"/>
</dbReference>
<sequence>MRHLFLWHRWLGIGLCLFMALWFVSGIVMLFVGYPKLTATEHLQSLPDLSSQQDYIDVDEALSVTGKTSSPSSIRLSSIANTPVFLFMFPEEGMAAVNANTGELIDSVSPQQALLSANQFNKTAETEYIGLVDKDAWTQSSALNPERPLHVIKLNDAAQRLIYISSHTGRIVRDATLNERRWGWLGAWLHWIYPLRSMPWWADMIIYLSLTATIMAMLGQYLGIKRWRFSSTYRSGSHSPYRSGFARWHHIAGLVFGVFLIAWIFSGMMSMRPWNLLANQSQLPISEFSAGPLAPVNSPLSISDVLARFESAHFQPTELAWHRVAGQMWLSALNIQGESQVLPLFGDNTVSTQIPFLTLKNTVNTLSPNINKQFEWLTAYDFYYYGRDEQSMYGNRTRPLPLLRVTFADNAQTWWHINPANGEVIESVDQQRRLARWLFNLLHSWDWQPLLERPWLRQILIIGFSLGGLMISISGVVMGWRRLRGTKKRKRKSA</sequence>
<feature type="transmembrane region" description="Helical" evidence="1">
    <location>
        <begin position="12"/>
        <end position="34"/>
    </location>
</feature>
<feature type="transmembrane region" description="Helical" evidence="1">
    <location>
        <begin position="455"/>
        <end position="480"/>
    </location>
</feature>
<dbReference type="Pfam" id="PF03929">
    <property type="entry name" value="PepSY_TM"/>
    <property type="match status" value="1"/>
</dbReference>
<comment type="caution">
    <text evidence="2">The sequence shown here is derived from an EMBL/GenBank/DDBJ whole genome shotgun (WGS) entry which is preliminary data.</text>
</comment>
<keyword evidence="1" id="KW-0472">Membrane</keyword>
<feature type="transmembrane region" description="Helical" evidence="1">
    <location>
        <begin position="245"/>
        <end position="265"/>
    </location>
</feature>
<gene>
    <name evidence="2" type="ORF">ENI26_06190</name>
</gene>
<dbReference type="Proteomes" id="UP000886384">
    <property type="component" value="Unassembled WGS sequence"/>
</dbReference>
<dbReference type="PANTHER" id="PTHR34219:SF6">
    <property type="entry name" value="BLR3280 PROTEIN"/>
    <property type="match status" value="1"/>
</dbReference>